<dbReference type="InterPro" id="IPR001584">
    <property type="entry name" value="Integrase_cat-core"/>
</dbReference>
<evidence type="ECO:0000313" key="3">
    <source>
        <dbReference type="EMBL" id="CAC5393701.1"/>
    </source>
</evidence>
<feature type="region of interest" description="Disordered" evidence="1">
    <location>
        <begin position="320"/>
        <end position="363"/>
    </location>
</feature>
<feature type="domain" description="Integrase catalytic" evidence="2">
    <location>
        <begin position="186"/>
        <end position="288"/>
    </location>
</feature>
<protein>
    <recommendedName>
        <fullName evidence="2">Integrase catalytic domain-containing protein</fullName>
    </recommendedName>
</protein>
<organism evidence="3 4">
    <name type="scientific">Mytilus coruscus</name>
    <name type="common">Sea mussel</name>
    <dbReference type="NCBI Taxonomy" id="42192"/>
    <lineage>
        <taxon>Eukaryota</taxon>
        <taxon>Metazoa</taxon>
        <taxon>Spiralia</taxon>
        <taxon>Lophotrochozoa</taxon>
        <taxon>Mollusca</taxon>
        <taxon>Bivalvia</taxon>
        <taxon>Autobranchia</taxon>
        <taxon>Pteriomorphia</taxon>
        <taxon>Mytilida</taxon>
        <taxon>Mytiloidea</taxon>
        <taxon>Mytilidae</taxon>
        <taxon>Mytilinae</taxon>
        <taxon>Mytilus</taxon>
    </lineage>
</organism>
<name>A0A6J8CDL8_MYTCO</name>
<dbReference type="Gene3D" id="3.30.420.10">
    <property type="entry name" value="Ribonuclease H-like superfamily/Ribonuclease H"/>
    <property type="match status" value="1"/>
</dbReference>
<accession>A0A6J8CDL8</accession>
<gene>
    <name evidence="3" type="ORF">MCOR_28540</name>
</gene>
<feature type="compositionally biased region" description="Low complexity" evidence="1">
    <location>
        <begin position="349"/>
        <end position="363"/>
    </location>
</feature>
<dbReference type="SUPFAM" id="SSF53098">
    <property type="entry name" value="Ribonuclease H-like"/>
    <property type="match status" value="1"/>
</dbReference>
<dbReference type="PROSITE" id="PS50994">
    <property type="entry name" value="INTEGRASE"/>
    <property type="match status" value="1"/>
</dbReference>
<feature type="compositionally biased region" description="Acidic residues" evidence="1">
    <location>
        <begin position="321"/>
        <end position="340"/>
    </location>
</feature>
<dbReference type="InterPro" id="IPR036397">
    <property type="entry name" value="RNaseH_sf"/>
</dbReference>
<dbReference type="GO" id="GO:0015074">
    <property type="term" value="P:DNA integration"/>
    <property type="evidence" value="ECO:0007669"/>
    <property type="project" value="InterPro"/>
</dbReference>
<keyword evidence="4" id="KW-1185">Reference proteome</keyword>
<dbReference type="GO" id="GO:0003676">
    <property type="term" value="F:nucleic acid binding"/>
    <property type="evidence" value="ECO:0007669"/>
    <property type="project" value="InterPro"/>
</dbReference>
<dbReference type="EMBL" id="CACVKT020005207">
    <property type="protein sequence ID" value="CAC5393701.1"/>
    <property type="molecule type" value="Genomic_DNA"/>
</dbReference>
<dbReference type="OrthoDB" id="10059746at2759"/>
<sequence length="399" mass="46030">MASIVNQQDTFYQEVQQFAKINTSKHNHLYTKNILHELISKVKNAKEALKNSDQDRHWLKKYDVIEVADIEKLTKKEGNDDTILYYLSIEEMYDIIKTAHVGVGHGGLHKTNKEPKKHFANISREAIRIFTTNCEQCILKRKRTEISKLVVKPIISADFNCRGQVDLVDLQSVPDNEFKWIMHYQDHLTKFSVLRALKFKRAAEVAYHLLDIFLLLELVIVHGRLRHPQSQGSVERANADIKEMLISWMNDNDTQQWSEGLRFVQFQKNRSYHRAIDQSPYHTLFGSDPKIGLSSSSLPKELLPNLETEEDLEKVFKEVSEENSEIEIDGTDENTDAESVESEREPNDSVTDSETGSTSTTIEVVSEEVETPIIRADVLTRNTERVICWRQCYHPNSTV</sequence>
<evidence type="ECO:0000259" key="2">
    <source>
        <dbReference type="PROSITE" id="PS50994"/>
    </source>
</evidence>
<evidence type="ECO:0000313" key="4">
    <source>
        <dbReference type="Proteomes" id="UP000507470"/>
    </source>
</evidence>
<evidence type="ECO:0000256" key="1">
    <source>
        <dbReference type="SAM" id="MobiDB-lite"/>
    </source>
</evidence>
<dbReference type="InterPro" id="IPR012337">
    <property type="entry name" value="RNaseH-like_sf"/>
</dbReference>
<dbReference type="AlphaFoldDB" id="A0A6J8CDL8"/>
<proteinExistence type="predicted"/>
<dbReference type="Proteomes" id="UP000507470">
    <property type="component" value="Unassembled WGS sequence"/>
</dbReference>
<reference evidence="3 4" key="1">
    <citation type="submission" date="2020-06" db="EMBL/GenBank/DDBJ databases">
        <authorList>
            <person name="Li R."/>
            <person name="Bekaert M."/>
        </authorList>
    </citation>
    <scope>NUCLEOTIDE SEQUENCE [LARGE SCALE GENOMIC DNA]</scope>
    <source>
        <strain evidence="4">wild</strain>
    </source>
</reference>